<evidence type="ECO:0000256" key="3">
    <source>
        <dbReference type="ARBA" id="ARBA00023239"/>
    </source>
</evidence>
<dbReference type="OrthoDB" id="543156at2759"/>
<evidence type="ECO:0000256" key="5">
    <source>
        <dbReference type="ARBA" id="ARBA00048082"/>
    </source>
</evidence>
<proteinExistence type="inferred from homology"/>
<evidence type="ECO:0000256" key="1">
    <source>
        <dbReference type="ARBA" id="ARBA00013134"/>
    </source>
</evidence>
<dbReference type="InterPro" id="IPR029062">
    <property type="entry name" value="Class_I_gatase-like"/>
</dbReference>
<dbReference type="Proteomes" id="UP000799779">
    <property type="component" value="Unassembled WGS sequence"/>
</dbReference>
<keyword evidence="3" id="KW-0456">Lyase</keyword>
<comment type="catalytic activity">
    <reaction evidence="5">
        <text>methylglyoxal + H2O = (R)-lactate + H(+)</text>
        <dbReference type="Rhea" id="RHEA:27754"/>
        <dbReference type="ChEBI" id="CHEBI:15377"/>
        <dbReference type="ChEBI" id="CHEBI:15378"/>
        <dbReference type="ChEBI" id="CHEBI:16004"/>
        <dbReference type="ChEBI" id="CHEBI:17158"/>
        <dbReference type="EC" id="4.2.1.130"/>
    </reaction>
</comment>
<accession>A0A6A5W9X5</accession>
<dbReference type="PANTHER" id="PTHR48094">
    <property type="entry name" value="PROTEIN/NUCLEIC ACID DEGLYCASE DJ-1-RELATED"/>
    <property type="match status" value="1"/>
</dbReference>
<evidence type="ECO:0000313" key="6">
    <source>
        <dbReference type="EMBL" id="KAF1995915.1"/>
    </source>
</evidence>
<dbReference type="InterPro" id="IPR050325">
    <property type="entry name" value="Prot/Nucl_acid_deglycase"/>
</dbReference>
<organism evidence="6 7">
    <name type="scientific">Amniculicola lignicola CBS 123094</name>
    <dbReference type="NCBI Taxonomy" id="1392246"/>
    <lineage>
        <taxon>Eukaryota</taxon>
        <taxon>Fungi</taxon>
        <taxon>Dikarya</taxon>
        <taxon>Ascomycota</taxon>
        <taxon>Pezizomycotina</taxon>
        <taxon>Dothideomycetes</taxon>
        <taxon>Pleosporomycetidae</taxon>
        <taxon>Pleosporales</taxon>
        <taxon>Amniculicolaceae</taxon>
        <taxon>Amniculicola</taxon>
    </lineage>
</organism>
<comment type="similarity">
    <text evidence="4">Belongs to the peptidase C56 family. HSP31-like subfamily.</text>
</comment>
<reference evidence="6" key="1">
    <citation type="journal article" date="2020" name="Stud. Mycol.">
        <title>101 Dothideomycetes genomes: a test case for predicting lifestyles and emergence of pathogens.</title>
        <authorList>
            <person name="Haridas S."/>
            <person name="Albert R."/>
            <person name="Binder M."/>
            <person name="Bloem J."/>
            <person name="Labutti K."/>
            <person name="Salamov A."/>
            <person name="Andreopoulos B."/>
            <person name="Baker S."/>
            <person name="Barry K."/>
            <person name="Bills G."/>
            <person name="Bluhm B."/>
            <person name="Cannon C."/>
            <person name="Castanera R."/>
            <person name="Culley D."/>
            <person name="Daum C."/>
            <person name="Ezra D."/>
            <person name="Gonzalez J."/>
            <person name="Henrissat B."/>
            <person name="Kuo A."/>
            <person name="Liang C."/>
            <person name="Lipzen A."/>
            <person name="Lutzoni F."/>
            <person name="Magnuson J."/>
            <person name="Mondo S."/>
            <person name="Nolan M."/>
            <person name="Ohm R."/>
            <person name="Pangilinan J."/>
            <person name="Park H.-J."/>
            <person name="Ramirez L."/>
            <person name="Alfaro M."/>
            <person name="Sun H."/>
            <person name="Tritt A."/>
            <person name="Yoshinaga Y."/>
            <person name="Zwiers L.-H."/>
            <person name="Turgeon B."/>
            <person name="Goodwin S."/>
            <person name="Spatafora J."/>
            <person name="Crous P."/>
            <person name="Grigoriev I."/>
        </authorList>
    </citation>
    <scope>NUCLEOTIDE SEQUENCE</scope>
    <source>
        <strain evidence="6">CBS 123094</strain>
    </source>
</reference>
<dbReference type="GO" id="GO:0019172">
    <property type="term" value="F:glyoxalase III activity"/>
    <property type="evidence" value="ECO:0007669"/>
    <property type="project" value="UniProtKB-EC"/>
</dbReference>
<dbReference type="Gene3D" id="3.40.50.880">
    <property type="match status" value="1"/>
</dbReference>
<dbReference type="SUPFAM" id="SSF52317">
    <property type="entry name" value="Class I glutamine amidotransferase-like"/>
    <property type="match status" value="1"/>
</dbReference>
<dbReference type="EC" id="4.2.1.130" evidence="1"/>
<dbReference type="EMBL" id="ML977632">
    <property type="protein sequence ID" value="KAF1995915.1"/>
    <property type="molecule type" value="Genomic_DNA"/>
</dbReference>
<dbReference type="PANTHER" id="PTHR48094:SF11">
    <property type="entry name" value="GLUTATHIONE-INDEPENDENT GLYOXALASE HSP31-RELATED"/>
    <property type="match status" value="1"/>
</dbReference>
<dbReference type="GO" id="GO:0019243">
    <property type="term" value="P:methylglyoxal catabolic process to D-lactate via S-lactoyl-glutathione"/>
    <property type="evidence" value="ECO:0007669"/>
    <property type="project" value="TreeGrafter"/>
</dbReference>
<evidence type="ECO:0000313" key="7">
    <source>
        <dbReference type="Proteomes" id="UP000799779"/>
    </source>
</evidence>
<evidence type="ECO:0000256" key="4">
    <source>
        <dbReference type="ARBA" id="ARBA00038493"/>
    </source>
</evidence>
<dbReference type="AlphaFoldDB" id="A0A6A5W9X5"/>
<evidence type="ECO:0000256" key="2">
    <source>
        <dbReference type="ARBA" id="ARBA00023016"/>
    </source>
</evidence>
<keyword evidence="2" id="KW-0346">Stress response</keyword>
<protein>
    <recommendedName>
        <fullName evidence="1">D-lactate dehydratase</fullName>
        <ecNumber evidence="1">4.2.1.130</ecNumber>
    </recommendedName>
</protein>
<keyword evidence="7" id="KW-1185">Reference proteome</keyword>
<sequence length="240" mass="25746">MSLPRRALIAITSAKAELFEGGGHQTGVFIGEALHPYYALKKAGFEVDLASETGKWSEDWLSLTPGFLSVEERAQYDDPKSEFRSAIDNALVAGEVDGNKYGLFFASAGHAALIDYPHAKGLKNIAAKVWDNGGIVASVCHGPSIFIGLNDLKTGEPIIKGKSITGFCTEAEDVMKITDALRSWKEPLVEEIAADNGATYKRAPGIWDDFHVVDGRLVTGMNPASAKSTAEAAVEVFETL</sequence>
<gene>
    <name evidence="6" type="ORF">P154DRAFT_499553</name>
</gene>
<dbReference type="GO" id="GO:0005737">
    <property type="term" value="C:cytoplasm"/>
    <property type="evidence" value="ECO:0007669"/>
    <property type="project" value="TreeGrafter"/>
</dbReference>
<name>A0A6A5W9X5_9PLEO</name>